<evidence type="ECO:0000313" key="2">
    <source>
        <dbReference type="Proteomes" id="UP001596174"/>
    </source>
</evidence>
<proteinExistence type="predicted"/>
<accession>A0ABW1G8Z8</accession>
<organism evidence="1 2">
    <name type="scientific">Streptacidiphilus monticola</name>
    <dbReference type="NCBI Taxonomy" id="2161674"/>
    <lineage>
        <taxon>Bacteria</taxon>
        <taxon>Bacillati</taxon>
        <taxon>Actinomycetota</taxon>
        <taxon>Actinomycetes</taxon>
        <taxon>Kitasatosporales</taxon>
        <taxon>Streptomycetaceae</taxon>
        <taxon>Streptacidiphilus</taxon>
    </lineage>
</organism>
<dbReference type="RefSeq" id="WP_380587560.1">
    <property type="nucleotide sequence ID" value="NZ_JBHSQJ010000118.1"/>
</dbReference>
<protein>
    <submittedName>
        <fullName evidence="1">Uncharacterized protein</fullName>
    </submittedName>
</protein>
<dbReference type="EMBL" id="JBHSQJ010000118">
    <property type="protein sequence ID" value="MFC5910420.1"/>
    <property type="molecule type" value="Genomic_DNA"/>
</dbReference>
<name>A0ABW1G8Z8_9ACTN</name>
<sequence length="61" mass="6832">MTTIPIRPALGRELGTAWHELNRCWQEPATVTTVQDMLTALQRMTELVEQIAAELEADALP</sequence>
<gene>
    <name evidence="1" type="ORF">ACFP3V_24775</name>
</gene>
<reference evidence="2" key="1">
    <citation type="journal article" date="2019" name="Int. J. Syst. Evol. Microbiol.">
        <title>The Global Catalogue of Microorganisms (GCM) 10K type strain sequencing project: providing services to taxonomists for standard genome sequencing and annotation.</title>
        <authorList>
            <consortium name="The Broad Institute Genomics Platform"/>
            <consortium name="The Broad Institute Genome Sequencing Center for Infectious Disease"/>
            <person name="Wu L."/>
            <person name="Ma J."/>
        </authorList>
    </citation>
    <scope>NUCLEOTIDE SEQUENCE [LARGE SCALE GENOMIC DNA]</scope>
    <source>
        <strain evidence="2">JCM 4816</strain>
    </source>
</reference>
<comment type="caution">
    <text evidence="1">The sequence shown here is derived from an EMBL/GenBank/DDBJ whole genome shotgun (WGS) entry which is preliminary data.</text>
</comment>
<keyword evidence="2" id="KW-1185">Reference proteome</keyword>
<evidence type="ECO:0000313" key="1">
    <source>
        <dbReference type="EMBL" id="MFC5910420.1"/>
    </source>
</evidence>
<dbReference type="Proteomes" id="UP001596174">
    <property type="component" value="Unassembled WGS sequence"/>
</dbReference>